<dbReference type="InterPro" id="IPR029071">
    <property type="entry name" value="Ubiquitin-like_domsf"/>
</dbReference>
<evidence type="ECO:0000256" key="1">
    <source>
        <dbReference type="SAM" id="MobiDB-lite"/>
    </source>
</evidence>
<dbReference type="CDD" id="cd09212">
    <property type="entry name" value="PUB"/>
    <property type="match status" value="1"/>
</dbReference>
<dbReference type="Pfam" id="PF00789">
    <property type="entry name" value="UBX"/>
    <property type="match status" value="1"/>
</dbReference>
<dbReference type="CDD" id="cd16118">
    <property type="entry name" value="UBX2_UBXN9"/>
    <property type="match status" value="1"/>
</dbReference>
<feature type="domain" description="UBX" evidence="2">
    <location>
        <begin position="473"/>
        <end position="543"/>
    </location>
</feature>
<dbReference type="PANTHER" id="PTHR46467">
    <property type="entry name" value="TETHER CONTAINING UBX DOMAIN FOR GLUT4"/>
    <property type="match status" value="1"/>
</dbReference>
<dbReference type="PANTHER" id="PTHR46467:SF1">
    <property type="entry name" value="TETHER CONTAINING UBX DOMAIN FOR GLUT4"/>
    <property type="match status" value="1"/>
</dbReference>
<evidence type="ECO:0000259" key="2">
    <source>
        <dbReference type="PROSITE" id="PS50033"/>
    </source>
</evidence>
<dbReference type="SUPFAM" id="SSF54236">
    <property type="entry name" value="Ubiquitin-like"/>
    <property type="match status" value="2"/>
</dbReference>
<dbReference type="PROSITE" id="PS50033">
    <property type="entry name" value="UBX"/>
    <property type="match status" value="1"/>
</dbReference>
<feature type="region of interest" description="Disordered" evidence="1">
    <location>
        <begin position="590"/>
        <end position="623"/>
    </location>
</feature>
<dbReference type="InterPro" id="IPR018997">
    <property type="entry name" value="PUB_domain"/>
</dbReference>
<accession>A0A0P1AS46</accession>
<name>A0A0P1AS46_PLAHL</name>
<evidence type="ECO:0000313" key="4">
    <source>
        <dbReference type="Proteomes" id="UP000054928"/>
    </source>
</evidence>
<dbReference type="Gene3D" id="3.10.20.90">
    <property type="entry name" value="Phosphatidylinositol 3-kinase Catalytic Subunit, Chain A, domain 1"/>
    <property type="match status" value="2"/>
</dbReference>
<dbReference type="InterPro" id="IPR036339">
    <property type="entry name" value="PUB-like_dom_sf"/>
</dbReference>
<dbReference type="RefSeq" id="XP_024580896.1">
    <property type="nucleotide sequence ID" value="XM_024730639.1"/>
</dbReference>
<dbReference type="GO" id="GO:0012506">
    <property type="term" value="C:vesicle membrane"/>
    <property type="evidence" value="ECO:0007669"/>
    <property type="project" value="TreeGrafter"/>
</dbReference>
<dbReference type="InterPro" id="IPR001012">
    <property type="entry name" value="UBX_dom"/>
</dbReference>
<dbReference type="InterPro" id="IPR021569">
    <property type="entry name" value="TUG-UBL1"/>
</dbReference>
<dbReference type="OMA" id="AMFRVQA"/>
<dbReference type="AlphaFoldDB" id="A0A0P1AS46"/>
<feature type="compositionally biased region" description="Polar residues" evidence="1">
    <location>
        <begin position="590"/>
        <end position="609"/>
    </location>
</feature>
<sequence length="623" mass="69788">MALNVTFSLRSKRVRVQSDTPMFQVLAEARDQFGLSDSRQYQLLHRGSPIDLSIPFGLTGISNNASLEIKEPEGMDKFEEVRVCVQLCDGKRVQATFGSNSTMEHILTYLKLLPALKQFPLGFLRRKIEPHALATTTLNAFLPATDLGIIRGSAMFRILAADEHSSPASPRSQGFSVAKEIPKQSLDSSKRMSSMAPSISTAFQHEPLSRYVAPHTESQESIDIGDSSVMASLGSSRDALQLLRNSSFDAVSRIAITTLMKVITNVLSDPENDKVRSISLSNSVFNRSVGQVKGGLEFLKSIGFTNIPETQMLVLPSSIDKRLLEEGLRLLNIEADDLNISLEARPAVRERKDDSDFDIFKAHITRVQMQPRGPSTTEFLVESLKNTQHRLVGNEKPLRNTIITVKGRRACNLRDPSTASIEDEHAEQNDANLLMLSFKARRKEMETKKNFRTKAMRQLEELRRKKVFQSALIRVQFSDGAVLQASFQPSETIKDVMEHVTECLAEQYSASKFYLYVSPPTQKLNNSKTLTELNLVPAALIYLSWLEVPQAETASIGFYLRNDLWVDEQAETKDNVTLLQIEAFPQPLQYDQSSNSKSQVEPTQRSPLNVQAKAVKKPSWLKL</sequence>
<dbReference type="Pfam" id="PF09409">
    <property type="entry name" value="PUB"/>
    <property type="match status" value="1"/>
</dbReference>
<dbReference type="Pfam" id="PF11470">
    <property type="entry name" value="TUG-UBL1"/>
    <property type="match status" value="1"/>
</dbReference>
<dbReference type="GO" id="GO:0005634">
    <property type="term" value="C:nucleus"/>
    <property type="evidence" value="ECO:0007669"/>
    <property type="project" value="TreeGrafter"/>
</dbReference>
<evidence type="ECO:0000313" key="3">
    <source>
        <dbReference type="EMBL" id="CEG44527.1"/>
    </source>
</evidence>
<reference evidence="4" key="1">
    <citation type="submission" date="2014-09" db="EMBL/GenBank/DDBJ databases">
        <authorList>
            <person name="Sharma Rahul"/>
            <person name="Thines Marco"/>
        </authorList>
    </citation>
    <scope>NUCLEOTIDE SEQUENCE [LARGE SCALE GENOMIC DNA]</scope>
</reference>
<dbReference type="EMBL" id="CCYD01001204">
    <property type="protein sequence ID" value="CEG44527.1"/>
    <property type="molecule type" value="Genomic_DNA"/>
</dbReference>
<dbReference type="GO" id="GO:0006886">
    <property type="term" value="P:intracellular protein transport"/>
    <property type="evidence" value="ECO:0007669"/>
    <property type="project" value="TreeGrafter"/>
</dbReference>
<dbReference type="Gene3D" id="1.20.58.2190">
    <property type="match status" value="1"/>
</dbReference>
<dbReference type="GeneID" id="36395939"/>
<dbReference type="GO" id="GO:0005737">
    <property type="term" value="C:cytoplasm"/>
    <property type="evidence" value="ECO:0007669"/>
    <property type="project" value="TreeGrafter"/>
</dbReference>
<keyword evidence="4" id="KW-1185">Reference proteome</keyword>
<dbReference type="CDD" id="cd16105">
    <property type="entry name" value="Ubl_ASPSCR1_like"/>
    <property type="match status" value="1"/>
</dbReference>
<protein>
    <submittedName>
        <fullName evidence="3">Predicted ubiquitin regulatory protein</fullName>
    </submittedName>
</protein>
<dbReference type="SMART" id="SM00580">
    <property type="entry name" value="PUG"/>
    <property type="match status" value="1"/>
</dbReference>
<dbReference type="STRING" id="4781.A0A0P1AS46"/>
<dbReference type="Proteomes" id="UP000054928">
    <property type="component" value="Unassembled WGS sequence"/>
</dbReference>
<dbReference type="SUPFAM" id="SSF143503">
    <property type="entry name" value="PUG domain-like"/>
    <property type="match status" value="1"/>
</dbReference>
<proteinExistence type="predicted"/>
<organism evidence="3 4">
    <name type="scientific">Plasmopara halstedii</name>
    <name type="common">Downy mildew of sunflower</name>
    <dbReference type="NCBI Taxonomy" id="4781"/>
    <lineage>
        <taxon>Eukaryota</taxon>
        <taxon>Sar</taxon>
        <taxon>Stramenopiles</taxon>
        <taxon>Oomycota</taxon>
        <taxon>Peronosporomycetes</taxon>
        <taxon>Peronosporales</taxon>
        <taxon>Peronosporaceae</taxon>
        <taxon>Plasmopara</taxon>
    </lineage>
</organism>
<dbReference type="OrthoDB" id="440781at2759"/>